<dbReference type="EMBL" id="LR786365">
    <property type="protein sequence ID" value="CAB3260422.1"/>
    <property type="molecule type" value="mRNA"/>
</dbReference>
<organism evidence="3">
    <name type="scientific">Phallusia mammillata</name>
    <dbReference type="NCBI Taxonomy" id="59560"/>
    <lineage>
        <taxon>Eukaryota</taxon>
        <taxon>Metazoa</taxon>
        <taxon>Chordata</taxon>
        <taxon>Tunicata</taxon>
        <taxon>Ascidiacea</taxon>
        <taxon>Phlebobranchia</taxon>
        <taxon>Ascidiidae</taxon>
        <taxon>Phallusia</taxon>
    </lineage>
</organism>
<accession>A0A6F9DFI8</accession>
<dbReference type="AlphaFoldDB" id="A0A6F9DFI8"/>
<feature type="compositionally biased region" description="Pro residues" evidence="1">
    <location>
        <begin position="264"/>
        <end position="273"/>
    </location>
</feature>
<dbReference type="PANTHER" id="PTHR35559">
    <property type="entry name" value="CHITIN-BINDING TYPE-4 DOMAIN-CONTAINING PROTEIN"/>
    <property type="match status" value="1"/>
</dbReference>
<keyword evidence="2" id="KW-0732">Signal</keyword>
<dbReference type="PROSITE" id="PS51257">
    <property type="entry name" value="PROKAR_LIPOPROTEIN"/>
    <property type="match status" value="1"/>
</dbReference>
<evidence type="ECO:0000256" key="1">
    <source>
        <dbReference type="SAM" id="MobiDB-lite"/>
    </source>
</evidence>
<reference evidence="3" key="1">
    <citation type="submission" date="2020-04" db="EMBL/GenBank/DDBJ databases">
        <authorList>
            <person name="Neveu A P."/>
        </authorList>
    </citation>
    <scope>NUCLEOTIDE SEQUENCE</scope>
    <source>
        <tissue evidence="3">Whole embryo</tissue>
    </source>
</reference>
<evidence type="ECO:0000256" key="2">
    <source>
        <dbReference type="SAM" id="SignalP"/>
    </source>
</evidence>
<gene>
    <name evidence="3" type="primary">LOC100175308-002</name>
</gene>
<name>A0A6F9DFI8_9ASCI</name>
<feature type="chain" id="PRO_5026106101" evidence="2">
    <location>
        <begin position="23"/>
        <end position="292"/>
    </location>
</feature>
<feature type="region of interest" description="Disordered" evidence="1">
    <location>
        <begin position="263"/>
        <end position="292"/>
    </location>
</feature>
<proteinExistence type="evidence at transcript level"/>
<dbReference type="PANTHER" id="PTHR35559:SF1">
    <property type="entry name" value="CHITIN-BINDING TYPE-4 DOMAIN-CONTAINING PROTEIN"/>
    <property type="match status" value="1"/>
</dbReference>
<evidence type="ECO:0000313" key="3">
    <source>
        <dbReference type="EMBL" id="CAB3260422.1"/>
    </source>
</evidence>
<protein>
    <submittedName>
        <fullName evidence="3">Uncharacterized protein LOC100175308</fullName>
    </submittedName>
</protein>
<feature type="signal peptide" evidence="2">
    <location>
        <begin position="1"/>
        <end position="22"/>
    </location>
</feature>
<dbReference type="Gene3D" id="2.70.50.70">
    <property type="match status" value="1"/>
</dbReference>
<sequence length="292" mass="31847">MTPRSRVVICLVALTLACQVQSHSWIACSDYAEKNGADWDHTKCRGYPRDAAQFAQKNSFGQDRGFDYRPGADAPGCKTKYSNGAYSSEYPKAIYFPGQQVIIVHPMKNHGADEGCTNKHIPDNANKIYRGRKDTDRDMSFSYYRTTLVADLGVSPVGSAHQASYPKPGYQNAPHFCKNTDRSMGTYSFNVPQELAAGEYTFVWRWSFNGPGDIYSTCFDVIVAPNKASRDSMLLGRGVNNFYVACGGITSGLGAGSRIGCDGGPPPTNPPTTPRIVTTTRAPAPTTPRVTQ</sequence>
<feature type="compositionally biased region" description="Low complexity" evidence="1">
    <location>
        <begin position="274"/>
        <end position="292"/>
    </location>
</feature>